<dbReference type="Proteomes" id="UP000250572">
    <property type="component" value="Unassembled WGS sequence"/>
</dbReference>
<dbReference type="EMBL" id="NHOQ01001755">
    <property type="protein sequence ID" value="PWA22349.1"/>
    <property type="molecule type" value="Genomic_DNA"/>
</dbReference>
<dbReference type="PANTHER" id="PTHR46399">
    <property type="entry name" value="B30.2/SPRY DOMAIN-CONTAINING PROTEIN"/>
    <property type="match status" value="1"/>
</dbReference>
<dbReference type="PANTHER" id="PTHR46399:SF10">
    <property type="entry name" value="RYANODINE RECEPTOR 1"/>
    <property type="match status" value="1"/>
</dbReference>
<dbReference type="GO" id="GO:0006941">
    <property type="term" value="P:striated muscle contraction"/>
    <property type="evidence" value="ECO:0007669"/>
    <property type="project" value="TreeGrafter"/>
</dbReference>
<keyword evidence="2" id="KW-1185">Reference proteome</keyword>
<dbReference type="GO" id="GO:0030018">
    <property type="term" value="C:Z disc"/>
    <property type="evidence" value="ECO:0007669"/>
    <property type="project" value="TreeGrafter"/>
</dbReference>
<gene>
    <name evidence="1" type="ORF">CCH79_00018225</name>
</gene>
<comment type="caution">
    <text evidence="1">The sequence shown here is derived from an EMBL/GenBank/DDBJ whole genome shotgun (WGS) entry which is preliminary data.</text>
</comment>
<accession>A0A315VFZ0</accession>
<organism evidence="1 2">
    <name type="scientific">Gambusia affinis</name>
    <name type="common">Western mosquitofish</name>
    <name type="synonym">Heterandria affinis</name>
    <dbReference type="NCBI Taxonomy" id="33528"/>
    <lineage>
        <taxon>Eukaryota</taxon>
        <taxon>Metazoa</taxon>
        <taxon>Chordata</taxon>
        <taxon>Craniata</taxon>
        <taxon>Vertebrata</taxon>
        <taxon>Euteleostomi</taxon>
        <taxon>Actinopterygii</taxon>
        <taxon>Neopterygii</taxon>
        <taxon>Teleostei</taxon>
        <taxon>Neoteleostei</taxon>
        <taxon>Acanthomorphata</taxon>
        <taxon>Ovalentaria</taxon>
        <taxon>Atherinomorphae</taxon>
        <taxon>Cyprinodontiformes</taxon>
        <taxon>Poeciliidae</taxon>
        <taxon>Poeciliinae</taxon>
        <taxon>Gambusia</taxon>
    </lineage>
</organism>
<dbReference type="AlphaFoldDB" id="A0A315VFZ0"/>
<dbReference type="GO" id="GO:0005790">
    <property type="term" value="C:smooth endoplasmic reticulum"/>
    <property type="evidence" value="ECO:0007669"/>
    <property type="project" value="TreeGrafter"/>
</dbReference>
<dbReference type="GO" id="GO:0005219">
    <property type="term" value="F:ryanodine-sensitive calcium-release channel activity"/>
    <property type="evidence" value="ECO:0007669"/>
    <property type="project" value="TreeGrafter"/>
</dbReference>
<dbReference type="InterPro" id="IPR015925">
    <property type="entry name" value="Ryanodine_IP3_receptor"/>
</dbReference>
<dbReference type="GO" id="GO:0014808">
    <property type="term" value="P:release of sequestered calcium ion into cytosol by sarcoplasmic reticulum"/>
    <property type="evidence" value="ECO:0007669"/>
    <property type="project" value="TreeGrafter"/>
</dbReference>
<dbReference type="GO" id="GO:0042383">
    <property type="term" value="C:sarcolemma"/>
    <property type="evidence" value="ECO:0007669"/>
    <property type="project" value="TreeGrafter"/>
</dbReference>
<dbReference type="GO" id="GO:0033017">
    <property type="term" value="C:sarcoplasmic reticulum membrane"/>
    <property type="evidence" value="ECO:0007669"/>
    <property type="project" value="TreeGrafter"/>
</dbReference>
<dbReference type="GO" id="GO:0034704">
    <property type="term" value="C:calcium channel complex"/>
    <property type="evidence" value="ECO:0007669"/>
    <property type="project" value="TreeGrafter"/>
</dbReference>
<proteinExistence type="predicted"/>
<protein>
    <submittedName>
        <fullName evidence="1">Uncharacterized protein</fullName>
    </submittedName>
</protein>
<sequence>MLPQILDGILLPLVNQYFKNHCLYFLSTPAKVLGSGGHSSNKEKEMIASVLLTAVKLFSRTDAPAVVNCLHILSRSLDARTVMKSGPEIVKAILRQFFESAADDIEKMVENLKLGKVSSKTQVKGVSQNINYTTNALLPVLTSLFDHIAQHQFGDDVICEQRPALGECLAHLAAAMPVAFLEPALNEFNSFSVYTTKTPRERTILGLPNQVEELCTDIPELDVLMKEIHDLSESGARYTEMPHVIEITLPMLCNYLPRWWERGLENFPEQEGQLCTAVTSEQLNQLLGSIMKIVVNNLGIDEASWMKRLAGW</sequence>
<evidence type="ECO:0000313" key="2">
    <source>
        <dbReference type="Proteomes" id="UP000250572"/>
    </source>
</evidence>
<dbReference type="STRING" id="33528.ENSGAFP00000003405"/>
<name>A0A315VFZ0_GAMAF</name>
<evidence type="ECO:0000313" key="1">
    <source>
        <dbReference type="EMBL" id="PWA22349.1"/>
    </source>
</evidence>
<reference evidence="1 2" key="1">
    <citation type="journal article" date="2018" name="G3 (Bethesda)">
        <title>A High-Quality Reference Genome for the Invasive Mosquitofish Gambusia affinis Using a Chicago Library.</title>
        <authorList>
            <person name="Hoffberg S.L."/>
            <person name="Troendle N.J."/>
            <person name="Glenn T.C."/>
            <person name="Mahmud O."/>
            <person name="Louha S."/>
            <person name="Chalopin D."/>
            <person name="Bennetzen J.L."/>
            <person name="Mauricio R."/>
        </authorList>
    </citation>
    <scope>NUCLEOTIDE SEQUENCE [LARGE SCALE GENOMIC DNA]</scope>
    <source>
        <strain evidence="1">NE01/NJP1002.9</strain>
        <tissue evidence="1">Muscle</tissue>
    </source>
</reference>